<reference evidence="1" key="1">
    <citation type="submission" date="2022-07" db="EMBL/GenBank/DDBJ databases">
        <title>Phylogenomic reconstructions and comparative analyses of Kickxellomycotina fungi.</title>
        <authorList>
            <person name="Reynolds N.K."/>
            <person name="Stajich J.E."/>
            <person name="Barry K."/>
            <person name="Grigoriev I.V."/>
            <person name="Crous P."/>
            <person name="Smith M.E."/>
        </authorList>
    </citation>
    <scope>NUCLEOTIDE SEQUENCE</scope>
    <source>
        <strain evidence="1">CBS 109367</strain>
    </source>
</reference>
<dbReference type="OrthoDB" id="5572445at2759"/>
<accession>A0A9W8L387</accession>
<protein>
    <submittedName>
        <fullName evidence="1">Uncharacterized protein</fullName>
    </submittedName>
</protein>
<proteinExistence type="predicted"/>
<comment type="caution">
    <text evidence="1">The sequence shown here is derived from an EMBL/GenBank/DDBJ whole genome shotgun (WGS) entry which is preliminary data.</text>
</comment>
<dbReference type="Proteomes" id="UP001151516">
    <property type="component" value="Unassembled WGS sequence"/>
</dbReference>
<name>A0A9W8L387_9FUNG</name>
<sequence length="141" mass="15362">MTQQIAGGWAESPGVITGDGVCKLSKLDPGQAFWSWLRDLCQFAVEKGNFKKTLGMAARCRKAYAEKCLANGDVDGGLDSDGSTAQLMLRENTHSSCLFLGISKRKLQLLFKLLPCVMEGKADEQTMTYLKGISNTLSVHL</sequence>
<gene>
    <name evidence="1" type="ORF">IWW39_003839</name>
</gene>
<keyword evidence="2" id="KW-1185">Reference proteome</keyword>
<evidence type="ECO:0000313" key="1">
    <source>
        <dbReference type="EMBL" id="KAJ2686147.1"/>
    </source>
</evidence>
<organism evidence="1 2">
    <name type="scientific">Coemansia spiralis</name>
    <dbReference type="NCBI Taxonomy" id="417178"/>
    <lineage>
        <taxon>Eukaryota</taxon>
        <taxon>Fungi</taxon>
        <taxon>Fungi incertae sedis</taxon>
        <taxon>Zoopagomycota</taxon>
        <taxon>Kickxellomycotina</taxon>
        <taxon>Kickxellomycetes</taxon>
        <taxon>Kickxellales</taxon>
        <taxon>Kickxellaceae</taxon>
        <taxon>Coemansia</taxon>
    </lineage>
</organism>
<evidence type="ECO:0000313" key="2">
    <source>
        <dbReference type="Proteomes" id="UP001151516"/>
    </source>
</evidence>
<dbReference type="AlphaFoldDB" id="A0A9W8L387"/>
<dbReference type="EMBL" id="JANBTX010000120">
    <property type="protein sequence ID" value="KAJ2686147.1"/>
    <property type="molecule type" value="Genomic_DNA"/>
</dbReference>